<name>A0ABM5M4R1_MESHM</name>
<reference evidence="1 2" key="1">
    <citation type="journal article" date="2011" name="J. Bacteriol.">
        <title>Genome analysis of a Mycoplasma hyorhinis strain derived from a primary human melanoma cell line.</title>
        <authorList>
            <person name="Kornspan J.D."/>
            <person name="Lysnyansky I."/>
            <person name="Kahan T."/>
            <person name="Herrmann R."/>
            <person name="Rottem S."/>
            <person name="Nir-Paz R."/>
        </authorList>
    </citation>
    <scope>NUCLEOTIDE SEQUENCE [LARGE SCALE GENOMIC DNA]</scope>
    <source>
        <strain evidence="1 2">MCLD</strain>
    </source>
</reference>
<dbReference type="EMBL" id="CP002669">
    <property type="protein sequence ID" value="AEC45615.1"/>
    <property type="molecule type" value="Genomic_DNA"/>
</dbReference>
<evidence type="ECO:0000313" key="1">
    <source>
        <dbReference type="EMBL" id="AEC45615.1"/>
    </source>
</evidence>
<dbReference type="Proteomes" id="UP000008738">
    <property type="component" value="Chromosome"/>
</dbReference>
<accession>A0ABM5M4R1</accession>
<gene>
    <name evidence="1" type="ordered locus">SRH_00230</name>
</gene>
<sequence length="47" mass="5623">MIQLKLFFQITIPIRFHSIFFTPQLPGQKKIKNLLTFKNRLEDTVFA</sequence>
<organism evidence="1 2">
    <name type="scientific">Mesomycoplasma hyorhinis (strain MCLD)</name>
    <name type="common">Mycoplasma hyorhinis</name>
    <dbReference type="NCBI Taxonomy" id="936139"/>
    <lineage>
        <taxon>Bacteria</taxon>
        <taxon>Bacillati</taxon>
        <taxon>Mycoplasmatota</taxon>
        <taxon>Mycoplasmoidales</taxon>
        <taxon>Metamycoplasmataceae</taxon>
        <taxon>Mesomycoplasma</taxon>
    </lineage>
</organism>
<proteinExistence type="predicted"/>
<protein>
    <submittedName>
        <fullName evidence="1">Uncharacterized protein</fullName>
    </submittedName>
</protein>
<keyword evidence="2" id="KW-1185">Reference proteome</keyword>
<evidence type="ECO:0000313" key="2">
    <source>
        <dbReference type="Proteomes" id="UP000008738"/>
    </source>
</evidence>